<protein>
    <recommendedName>
        <fullName evidence="3 9">Glutamate decarboxylase</fullName>
        <ecNumber evidence="3 9">4.1.1.15</ecNumber>
    </recommendedName>
</protein>
<evidence type="ECO:0000256" key="4">
    <source>
        <dbReference type="ARBA" id="ARBA00022898"/>
    </source>
</evidence>
<accession>A0A0L0MH57</accession>
<dbReference type="AlphaFoldDB" id="A0A0L0MH57"/>
<keyword evidence="11" id="KW-1185">Reference proteome</keyword>
<comment type="caution">
    <text evidence="10">The sequence shown here is derived from an EMBL/GenBank/DDBJ whole genome shotgun (WGS) entry which is preliminary data.</text>
</comment>
<name>A0A0L0MH57_9BURK</name>
<evidence type="ECO:0000313" key="11">
    <source>
        <dbReference type="Proteomes" id="UP000036959"/>
    </source>
</evidence>
<dbReference type="InterPro" id="IPR002129">
    <property type="entry name" value="PyrdxlP-dep_de-COase"/>
</dbReference>
<dbReference type="Proteomes" id="UP000036959">
    <property type="component" value="Unassembled WGS sequence"/>
</dbReference>
<gene>
    <name evidence="10" type="ORF">BVER_06100c</name>
</gene>
<dbReference type="PANTHER" id="PTHR43321">
    <property type="entry name" value="GLUTAMATE DECARBOXYLASE"/>
    <property type="match status" value="1"/>
</dbReference>
<dbReference type="InterPro" id="IPR010107">
    <property type="entry name" value="Glutamate_decarboxylase"/>
</dbReference>
<keyword evidence="9" id="KW-0210">Decarboxylase</keyword>
<dbReference type="InterPro" id="IPR015424">
    <property type="entry name" value="PyrdxlP-dep_Trfase"/>
</dbReference>
<dbReference type="GO" id="GO:0005829">
    <property type="term" value="C:cytosol"/>
    <property type="evidence" value="ECO:0007669"/>
    <property type="project" value="TreeGrafter"/>
</dbReference>
<dbReference type="NCBIfam" id="TIGR01788">
    <property type="entry name" value="Glu-decarb-GAD"/>
    <property type="match status" value="1"/>
</dbReference>
<dbReference type="GO" id="GO:0004351">
    <property type="term" value="F:glutamate decarboxylase activity"/>
    <property type="evidence" value="ECO:0007669"/>
    <property type="project" value="UniProtKB-EC"/>
</dbReference>
<dbReference type="SUPFAM" id="SSF53383">
    <property type="entry name" value="PLP-dependent transferases"/>
    <property type="match status" value="1"/>
</dbReference>
<evidence type="ECO:0000313" key="10">
    <source>
        <dbReference type="EMBL" id="KND61615.1"/>
    </source>
</evidence>
<evidence type="ECO:0000256" key="8">
    <source>
        <dbReference type="RuleBase" id="RU000382"/>
    </source>
</evidence>
<organism evidence="10 11">
    <name type="scientific">Candidatus Burkholderia verschuerenii</name>
    <dbReference type="NCBI Taxonomy" id="242163"/>
    <lineage>
        <taxon>Bacteria</taxon>
        <taxon>Pseudomonadati</taxon>
        <taxon>Pseudomonadota</taxon>
        <taxon>Betaproteobacteria</taxon>
        <taxon>Burkholderiales</taxon>
        <taxon>Burkholderiaceae</taxon>
        <taxon>Burkholderia</taxon>
    </lineage>
</organism>
<comment type="catalytic activity">
    <reaction evidence="6 9">
        <text>L-glutamate + H(+) = 4-aminobutanoate + CO2</text>
        <dbReference type="Rhea" id="RHEA:17785"/>
        <dbReference type="ChEBI" id="CHEBI:15378"/>
        <dbReference type="ChEBI" id="CHEBI:16526"/>
        <dbReference type="ChEBI" id="CHEBI:29985"/>
        <dbReference type="ChEBI" id="CHEBI:59888"/>
        <dbReference type="EC" id="4.1.1.15"/>
    </reaction>
</comment>
<evidence type="ECO:0000256" key="2">
    <source>
        <dbReference type="ARBA" id="ARBA00009533"/>
    </source>
</evidence>
<sequence>MEPSPDPASMPLEKITMYDEFNIEVPEDEFPRKGISARAANALVWSDEWTDTNPMLNMSSFVTTFAEPEALETARRSMYKNYIDHDMYPQLFAMERRMVRWLHELWNGPKGVEPYGAATIGSSEACMLAGLAHKWNWRQAREKAGKDGSRPNMVTGSNVQIVWKKFLRYFDVEPRIVPLKPGNYRLTADQLDQYVDENTIAVVAIAGQTFTGEDDDIQQIHDWLDDYEKRTGVSIPMHIDGASGGFVNPFLYPDYKWDFRLPRVQSINASGHKFGLTPPGLGWVVFRERKIFNEDLIFYVNYLGGEMPTATLNFSRNAAPIAVQYYQFMRLGFRRLQAHHDAHAGECREAARRAGQERLLHDHERDAAHSRRGRHARSEDQELQRVRCLEQGARDQIALAVAKLLHVLGRQLQTDKALMLGARIVDDDGEVTVAIAMRIRFGASLVPGQFDLGFGFVVAQIDEREVVEIESMTRG</sequence>
<keyword evidence="5 8" id="KW-0456">Lyase</keyword>
<dbReference type="Pfam" id="PF00282">
    <property type="entry name" value="Pyridoxal_deC"/>
    <property type="match status" value="1"/>
</dbReference>
<evidence type="ECO:0000256" key="6">
    <source>
        <dbReference type="ARBA" id="ARBA00048868"/>
    </source>
</evidence>
<feature type="modified residue" description="N6-(pyridoxal phosphate)lysine" evidence="7">
    <location>
        <position position="273"/>
    </location>
</feature>
<comment type="similarity">
    <text evidence="2 8">Belongs to the group II decarboxylase family.</text>
</comment>
<evidence type="ECO:0000256" key="1">
    <source>
        <dbReference type="ARBA" id="ARBA00001933"/>
    </source>
</evidence>
<comment type="cofactor">
    <cofactor evidence="1 7 8">
        <name>pyridoxal 5'-phosphate</name>
        <dbReference type="ChEBI" id="CHEBI:597326"/>
    </cofactor>
</comment>
<evidence type="ECO:0000256" key="7">
    <source>
        <dbReference type="PIRSR" id="PIRSR602129-50"/>
    </source>
</evidence>
<dbReference type="PANTHER" id="PTHR43321:SF3">
    <property type="entry name" value="GLUTAMATE DECARBOXYLASE"/>
    <property type="match status" value="1"/>
</dbReference>
<dbReference type="GO" id="GO:0030170">
    <property type="term" value="F:pyridoxal phosphate binding"/>
    <property type="evidence" value="ECO:0007669"/>
    <property type="project" value="InterPro"/>
</dbReference>
<dbReference type="EMBL" id="LFJJ01000016">
    <property type="protein sequence ID" value="KND61615.1"/>
    <property type="molecule type" value="Genomic_DNA"/>
</dbReference>
<evidence type="ECO:0000256" key="3">
    <source>
        <dbReference type="ARBA" id="ARBA00012421"/>
    </source>
</evidence>
<keyword evidence="4 7" id="KW-0663">Pyridoxal phosphate</keyword>
<dbReference type="InterPro" id="IPR015421">
    <property type="entry name" value="PyrdxlP-dep_Trfase_major"/>
</dbReference>
<evidence type="ECO:0000256" key="9">
    <source>
        <dbReference type="RuleBase" id="RU361171"/>
    </source>
</evidence>
<dbReference type="EC" id="4.1.1.15" evidence="3 9"/>
<dbReference type="Gene3D" id="3.40.640.10">
    <property type="entry name" value="Type I PLP-dependent aspartate aminotransferase-like (Major domain)"/>
    <property type="match status" value="1"/>
</dbReference>
<dbReference type="PATRIC" id="fig|242163.4.peg.1868"/>
<evidence type="ECO:0000256" key="5">
    <source>
        <dbReference type="ARBA" id="ARBA00023239"/>
    </source>
</evidence>
<proteinExistence type="inferred from homology"/>
<reference evidence="11" key="1">
    <citation type="submission" date="2015-06" db="EMBL/GenBank/DDBJ databases">
        <title>Comparative genomics of Burkholderia leaf nodule symbionts.</title>
        <authorList>
            <person name="Carlier A."/>
            <person name="Eberl L."/>
            <person name="Pinto-Carbo M."/>
        </authorList>
    </citation>
    <scope>NUCLEOTIDE SEQUENCE [LARGE SCALE GENOMIC DNA]</scope>
    <source>
        <strain evidence="11">UZHbot4</strain>
    </source>
</reference>
<dbReference type="Gene3D" id="4.10.280.50">
    <property type="match status" value="1"/>
</dbReference>
<dbReference type="GO" id="GO:0006538">
    <property type="term" value="P:L-glutamate catabolic process"/>
    <property type="evidence" value="ECO:0007669"/>
    <property type="project" value="TreeGrafter"/>
</dbReference>